<organism evidence="2 3">
    <name type="scientific">Dictyobacter formicarum</name>
    <dbReference type="NCBI Taxonomy" id="2778368"/>
    <lineage>
        <taxon>Bacteria</taxon>
        <taxon>Bacillati</taxon>
        <taxon>Chloroflexota</taxon>
        <taxon>Ktedonobacteria</taxon>
        <taxon>Ktedonobacterales</taxon>
        <taxon>Dictyobacteraceae</taxon>
        <taxon>Dictyobacter</taxon>
    </lineage>
</organism>
<feature type="domain" description="Helicase ATP-binding" evidence="1">
    <location>
        <begin position="201"/>
        <end position="357"/>
    </location>
</feature>
<dbReference type="EMBL" id="BNJJ01000008">
    <property type="protein sequence ID" value="GHO85259.1"/>
    <property type="molecule type" value="Genomic_DNA"/>
</dbReference>
<evidence type="ECO:0000313" key="2">
    <source>
        <dbReference type="EMBL" id="GHO85259.1"/>
    </source>
</evidence>
<name>A0ABQ3VGE6_9CHLR</name>
<dbReference type="Pfam" id="PF13588">
    <property type="entry name" value="HSDR_N_2"/>
    <property type="match status" value="1"/>
</dbReference>
<evidence type="ECO:0000313" key="3">
    <source>
        <dbReference type="Proteomes" id="UP000635565"/>
    </source>
</evidence>
<dbReference type="InterPro" id="IPR029464">
    <property type="entry name" value="HSDR_N"/>
</dbReference>
<reference evidence="2 3" key="1">
    <citation type="journal article" date="2021" name="Int. J. Syst. Evol. Microbiol.">
        <title>Reticulibacter mediterranei gen. nov., sp. nov., within the new family Reticulibacteraceae fam. nov., and Ktedonospora formicarum gen. nov., sp. nov., Ktedonobacter robiniae sp. nov., Dictyobacter formicarum sp. nov. and Dictyobacter arantiisoli sp. nov., belonging to the class Ktedonobacteria.</title>
        <authorList>
            <person name="Yabe S."/>
            <person name="Zheng Y."/>
            <person name="Wang C.M."/>
            <person name="Sakai Y."/>
            <person name="Abe K."/>
            <person name="Yokota A."/>
            <person name="Donadio S."/>
            <person name="Cavaletti L."/>
            <person name="Monciardini P."/>
        </authorList>
    </citation>
    <scope>NUCLEOTIDE SEQUENCE [LARGE SCALE GENOMIC DNA]</scope>
    <source>
        <strain evidence="2 3">SOSP1-9</strain>
    </source>
</reference>
<dbReference type="Gene3D" id="3.40.50.300">
    <property type="entry name" value="P-loop containing nucleotide triphosphate hydrolases"/>
    <property type="match status" value="2"/>
</dbReference>
<dbReference type="InterPro" id="IPR050742">
    <property type="entry name" value="Helicase_Restrict-Modif_Enz"/>
</dbReference>
<dbReference type="RefSeq" id="WP_201362920.1">
    <property type="nucleotide sequence ID" value="NZ_BNJJ01000008.1"/>
</dbReference>
<dbReference type="Pfam" id="PF04851">
    <property type="entry name" value="ResIII"/>
    <property type="match status" value="1"/>
</dbReference>
<dbReference type="SMART" id="SM00487">
    <property type="entry name" value="DEXDc"/>
    <property type="match status" value="1"/>
</dbReference>
<dbReference type="PANTHER" id="PTHR47396:SF1">
    <property type="entry name" value="ATP-DEPENDENT HELICASE IRC3-RELATED"/>
    <property type="match status" value="1"/>
</dbReference>
<protein>
    <recommendedName>
        <fullName evidence="1">Helicase ATP-binding domain-containing protein</fullName>
    </recommendedName>
</protein>
<dbReference type="Gene3D" id="3.90.1570.30">
    <property type="match status" value="1"/>
</dbReference>
<dbReference type="Proteomes" id="UP000635565">
    <property type="component" value="Unassembled WGS sequence"/>
</dbReference>
<keyword evidence="3" id="KW-1185">Reference proteome</keyword>
<dbReference type="InterPro" id="IPR014001">
    <property type="entry name" value="Helicase_ATP-bd"/>
</dbReference>
<dbReference type="PROSITE" id="PS51192">
    <property type="entry name" value="HELICASE_ATP_BIND_1"/>
    <property type="match status" value="1"/>
</dbReference>
<dbReference type="InterPro" id="IPR006935">
    <property type="entry name" value="Helicase/UvrB_N"/>
</dbReference>
<dbReference type="InterPro" id="IPR027417">
    <property type="entry name" value="P-loop_NTPase"/>
</dbReference>
<accession>A0ABQ3VGE6</accession>
<gene>
    <name evidence="2" type="ORF">KSZ_32650</name>
</gene>
<comment type="caution">
    <text evidence="2">The sequence shown here is derived from an EMBL/GenBank/DDBJ whole genome shotgun (WGS) entry which is preliminary data.</text>
</comment>
<proteinExistence type="predicted"/>
<sequence>MPSEAQARIKINKLLEDAGWRLLDTSAGKANVVLEKNVKLTKQIIDEFGNDFEKTKNGYIDYLLLDERGFPFIVLEAKKEEKSPLDGKEQAREYAQARNVRYIILSNGREHYFWDIKEGNPYRIGTFPSLETLKKDKLLIADPSVLANEAINTDYIVLTQLPDYQNDPSWKDDTTRQAFIIDHELKFLRKYQLNALYALQNAAKEKKNRYLFEMATGTGKTLTSAAVIKLFLKTGQAKRVLFLVDRIELEDQAQKNFVYYLSNDYICKIYKENRSDWDDADIVVSTVQTLTKKEKYKRLFTPTDFDLIISDEAHRSISGNGRAVFEYFYGYKLGLTATPKDYLNEIDIKELGAKDPRALEKRYLLDTYTTFGCENQEPTYRYSLLDGVADGFLVSPIVVDARTDITTQLLSDEGFAVAVAKDDEQVPENDTEAEATEEKVFYQKDFEKRFFSENTNKVFCTTFLKNALKDPISGEIGKTIIFCITQNHASKITQMLNEFADEIYPGKYNSDFAVQITSNVSNAQQFTTNFANNNLNGSSSAFLEGYKTSKTRVCITVGMMTTGYDCKDILNLCLMKPIFSPTEFVQIKGRGTREHTFIYKLKEAEQEREISKKKEAFKLIDFFAVCEFFEKGFEYNQALSLPKKNRKATTSGEETLEPTIDEVTVTLPDELKNLTITPIGLQGMRVDRELFRQFKATLKNDPFVQEKYKQGEVGTVEEYVKNTILDKPEEPFTLEKLRESVQADRKISLREMIENIMQGQETFKSKDQLLEEEYQEFIRLYNPENQYKMAIRNFLKAYITDVQIRDIVAKRQFTRFATNPKFTLDEFKALGVWRNKVIEYVNDKVQTEDFA</sequence>
<dbReference type="SUPFAM" id="SSF52540">
    <property type="entry name" value="P-loop containing nucleoside triphosphate hydrolases"/>
    <property type="match status" value="2"/>
</dbReference>
<evidence type="ECO:0000259" key="1">
    <source>
        <dbReference type="PROSITE" id="PS51192"/>
    </source>
</evidence>
<dbReference type="CDD" id="cd18032">
    <property type="entry name" value="DEXHc_RE_I_III_res"/>
    <property type="match status" value="1"/>
</dbReference>
<dbReference type="PANTHER" id="PTHR47396">
    <property type="entry name" value="TYPE I RESTRICTION ENZYME ECOKI R PROTEIN"/>
    <property type="match status" value="1"/>
</dbReference>